<accession>A0A916K189</accession>
<dbReference type="AlphaFoldDB" id="A0A916K189"/>
<organism evidence="3 4">
    <name type="scientific">Paenibacillus solanacearum</name>
    <dbReference type="NCBI Taxonomy" id="2048548"/>
    <lineage>
        <taxon>Bacteria</taxon>
        <taxon>Bacillati</taxon>
        <taxon>Bacillota</taxon>
        <taxon>Bacilli</taxon>
        <taxon>Bacillales</taxon>
        <taxon>Paenibacillaceae</taxon>
        <taxon>Paenibacillus</taxon>
    </lineage>
</organism>
<keyword evidence="1" id="KW-0238">DNA-binding</keyword>
<reference evidence="3" key="1">
    <citation type="submission" date="2021-06" db="EMBL/GenBank/DDBJ databases">
        <authorList>
            <person name="Criscuolo A."/>
        </authorList>
    </citation>
    <scope>NUCLEOTIDE SEQUENCE</scope>
    <source>
        <strain evidence="3">CIP111600</strain>
    </source>
</reference>
<dbReference type="Pfam" id="PF12840">
    <property type="entry name" value="HTH_20"/>
    <property type="match status" value="1"/>
</dbReference>
<comment type="caution">
    <text evidence="3">The sequence shown here is derived from an EMBL/GenBank/DDBJ whole genome shotgun (WGS) entry which is preliminary data.</text>
</comment>
<protein>
    <recommendedName>
        <fullName evidence="2">HTH arsR-type domain-containing protein</fullName>
    </recommendedName>
</protein>
<evidence type="ECO:0000256" key="1">
    <source>
        <dbReference type="ARBA" id="ARBA00023125"/>
    </source>
</evidence>
<evidence type="ECO:0000313" key="4">
    <source>
        <dbReference type="Proteomes" id="UP000693672"/>
    </source>
</evidence>
<evidence type="ECO:0000259" key="2">
    <source>
        <dbReference type="SMART" id="SM00418"/>
    </source>
</evidence>
<dbReference type="EMBL" id="CAJVAS010000010">
    <property type="protein sequence ID" value="CAG7625553.1"/>
    <property type="molecule type" value="Genomic_DNA"/>
</dbReference>
<gene>
    <name evidence="3" type="ORF">PAESOLCIP111_02738</name>
</gene>
<dbReference type="InterPro" id="IPR001845">
    <property type="entry name" value="HTH_ArsR_DNA-bd_dom"/>
</dbReference>
<dbReference type="GO" id="GO:0003700">
    <property type="term" value="F:DNA-binding transcription factor activity"/>
    <property type="evidence" value="ECO:0007669"/>
    <property type="project" value="InterPro"/>
</dbReference>
<dbReference type="InterPro" id="IPR011991">
    <property type="entry name" value="ArsR-like_HTH"/>
</dbReference>
<dbReference type="Proteomes" id="UP000693672">
    <property type="component" value="Unassembled WGS sequence"/>
</dbReference>
<sequence>MSQVLSVNIDELAEIAKALSSELRIEIFKAIQKKKINVNEIAEMFNLPASTATVNVKKLEEAKLIRTELIPGIRGSQKVCSSLYDRMLVDFGKTEKEDPANYQYISMPIGHYVDCDMMPTCGLASETGLIGFYDDPRSFYEPEKVNAQILWFRQGFVEYRFPNKIPFNSRLTGIEVSMELCSEAPLYNKDYPSDVTVWINGIELGTWMSPGDFGGERGLLTPAWWETHVTQYGVLKKWMVTTEGTFIDGTQVSDLTVSDLAIDGKHSFSLCIGVKPEAVNQGGLNLFGRKFGNYDQDILLRMDYEPKKRDAYSS</sequence>
<keyword evidence="4" id="KW-1185">Reference proteome</keyword>
<proteinExistence type="predicted"/>
<feature type="domain" description="HTH arsR-type" evidence="2">
    <location>
        <begin position="14"/>
        <end position="97"/>
    </location>
</feature>
<evidence type="ECO:0000313" key="3">
    <source>
        <dbReference type="EMBL" id="CAG7625553.1"/>
    </source>
</evidence>
<dbReference type="SMART" id="SM00418">
    <property type="entry name" value="HTH_ARSR"/>
    <property type="match status" value="1"/>
</dbReference>
<dbReference type="RefSeq" id="WP_218092509.1">
    <property type="nucleotide sequence ID" value="NZ_CAJVAS010000010.1"/>
</dbReference>
<name>A0A916K189_9BACL</name>
<dbReference type="GO" id="GO:0003677">
    <property type="term" value="F:DNA binding"/>
    <property type="evidence" value="ECO:0007669"/>
    <property type="project" value="UniProtKB-KW"/>
</dbReference>
<dbReference type="CDD" id="cd00090">
    <property type="entry name" value="HTH_ARSR"/>
    <property type="match status" value="1"/>
</dbReference>